<organism evidence="1 2">
    <name type="scientific">Flammeovirga aprica JL-4</name>
    <dbReference type="NCBI Taxonomy" id="694437"/>
    <lineage>
        <taxon>Bacteria</taxon>
        <taxon>Pseudomonadati</taxon>
        <taxon>Bacteroidota</taxon>
        <taxon>Cytophagia</taxon>
        <taxon>Cytophagales</taxon>
        <taxon>Flammeovirgaceae</taxon>
        <taxon>Flammeovirga</taxon>
    </lineage>
</organism>
<protein>
    <submittedName>
        <fullName evidence="1">Uncharacterized protein</fullName>
    </submittedName>
</protein>
<name>A0A7X9S0Z9_9BACT</name>
<keyword evidence="2" id="KW-1185">Reference proteome</keyword>
<accession>A0A7X9S0Z9</accession>
<dbReference type="AlphaFoldDB" id="A0A7X9S0Z9"/>
<dbReference type="Proteomes" id="UP000576082">
    <property type="component" value="Unassembled WGS sequence"/>
</dbReference>
<reference evidence="1 2" key="1">
    <citation type="submission" date="2020-04" db="EMBL/GenBank/DDBJ databases">
        <title>Flammeovirga sp. SR4, a novel species isolated from seawater.</title>
        <authorList>
            <person name="Wang X."/>
        </authorList>
    </citation>
    <scope>NUCLEOTIDE SEQUENCE [LARGE SCALE GENOMIC DNA]</scope>
    <source>
        <strain evidence="1 2">ATCC 23126</strain>
    </source>
</reference>
<proteinExistence type="predicted"/>
<dbReference type="RefSeq" id="WP_044213177.1">
    <property type="nucleotide sequence ID" value="NZ_JABANE010000158.1"/>
</dbReference>
<evidence type="ECO:0000313" key="2">
    <source>
        <dbReference type="Proteomes" id="UP000576082"/>
    </source>
</evidence>
<gene>
    <name evidence="1" type="ORF">HHU12_30890</name>
</gene>
<comment type="caution">
    <text evidence="1">The sequence shown here is derived from an EMBL/GenBank/DDBJ whole genome shotgun (WGS) entry which is preliminary data.</text>
</comment>
<sequence>MEFEKIKEQAIECFKTFKESKVIFSSQDGKLIVPQTEQEAISLNEQGYIAIFKEDLKKDLGTDGLGLFY</sequence>
<evidence type="ECO:0000313" key="1">
    <source>
        <dbReference type="EMBL" id="NME72408.1"/>
    </source>
</evidence>
<dbReference type="EMBL" id="JABANE010000158">
    <property type="protein sequence ID" value="NME72408.1"/>
    <property type="molecule type" value="Genomic_DNA"/>
</dbReference>